<dbReference type="Gene3D" id="3.30.1140.40">
    <property type="entry name" value="Tctex-1"/>
    <property type="match status" value="1"/>
</dbReference>
<dbReference type="GO" id="GO:0005737">
    <property type="term" value="C:cytoplasm"/>
    <property type="evidence" value="ECO:0007669"/>
    <property type="project" value="TreeGrafter"/>
</dbReference>
<protein>
    <submittedName>
        <fullName evidence="2">Uncharacterized protein</fullName>
    </submittedName>
</protein>
<keyword evidence="3" id="KW-1185">Reference proteome</keyword>
<gene>
    <name evidence="2" type="ORF">DPMN_181115</name>
</gene>
<name>A0A9D4DFL6_DREPO</name>
<dbReference type="InterPro" id="IPR038586">
    <property type="entry name" value="Tctex-1-like_sf"/>
</dbReference>
<dbReference type="AlphaFoldDB" id="A0A9D4DFL6"/>
<comment type="similarity">
    <text evidence="1">Belongs to the dynein light chain Tctex-type family.</text>
</comment>
<accession>A0A9D4DFL6</accession>
<dbReference type="GO" id="GO:0007018">
    <property type="term" value="P:microtubule-based movement"/>
    <property type="evidence" value="ECO:0007669"/>
    <property type="project" value="TreeGrafter"/>
</dbReference>
<dbReference type="PANTHER" id="PTHR21255">
    <property type="entry name" value="T-COMPLEX-ASSOCIATED-TESTIS-EXPRESSED 1/ DYNEIN LIGHT CHAIN"/>
    <property type="match status" value="1"/>
</dbReference>
<dbReference type="Pfam" id="PF03645">
    <property type="entry name" value="Tctex-1"/>
    <property type="match status" value="1"/>
</dbReference>
<organism evidence="2 3">
    <name type="scientific">Dreissena polymorpha</name>
    <name type="common">Zebra mussel</name>
    <name type="synonym">Mytilus polymorpha</name>
    <dbReference type="NCBI Taxonomy" id="45954"/>
    <lineage>
        <taxon>Eukaryota</taxon>
        <taxon>Metazoa</taxon>
        <taxon>Spiralia</taxon>
        <taxon>Lophotrochozoa</taxon>
        <taxon>Mollusca</taxon>
        <taxon>Bivalvia</taxon>
        <taxon>Autobranchia</taxon>
        <taxon>Heteroconchia</taxon>
        <taxon>Euheterodonta</taxon>
        <taxon>Imparidentia</taxon>
        <taxon>Neoheterodontei</taxon>
        <taxon>Myida</taxon>
        <taxon>Dreissenoidea</taxon>
        <taxon>Dreissenidae</taxon>
        <taxon>Dreissena</taxon>
    </lineage>
</organism>
<evidence type="ECO:0000313" key="2">
    <source>
        <dbReference type="EMBL" id="KAH3746704.1"/>
    </source>
</evidence>
<dbReference type="GO" id="GO:0045505">
    <property type="term" value="F:dynein intermediate chain binding"/>
    <property type="evidence" value="ECO:0007669"/>
    <property type="project" value="TreeGrafter"/>
</dbReference>
<reference evidence="2" key="2">
    <citation type="submission" date="2020-11" db="EMBL/GenBank/DDBJ databases">
        <authorList>
            <person name="McCartney M.A."/>
            <person name="Auch B."/>
            <person name="Kono T."/>
            <person name="Mallez S."/>
            <person name="Becker A."/>
            <person name="Gohl D.M."/>
            <person name="Silverstein K.A.T."/>
            <person name="Koren S."/>
            <person name="Bechman K.B."/>
            <person name="Herman A."/>
            <person name="Abrahante J.E."/>
            <person name="Garbe J."/>
        </authorList>
    </citation>
    <scope>NUCLEOTIDE SEQUENCE</scope>
    <source>
        <strain evidence="2">Duluth1</strain>
        <tissue evidence="2">Whole animal</tissue>
    </source>
</reference>
<dbReference type="OrthoDB" id="10260741at2759"/>
<dbReference type="CDD" id="cd21451">
    <property type="entry name" value="DLC-like_TCTEX1D"/>
    <property type="match status" value="1"/>
</dbReference>
<dbReference type="EMBL" id="JAIWYP010000010">
    <property type="protein sequence ID" value="KAH3746704.1"/>
    <property type="molecule type" value="Genomic_DNA"/>
</dbReference>
<dbReference type="PANTHER" id="PTHR21255:SF23">
    <property type="entry name" value="DYNEIN LIGHT CHAIN"/>
    <property type="match status" value="1"/>
</dbReference>
<dbReference type="InterPro" id="IPR005334">
    <property type="entry name" value="Tctex-1-like"/>
</dbReference>
<evidence type="ECO:0000313" key="3">
    <source>
        <dbReference type="Proteomes" id="UP000828390"/>
    </source>
</evidence>
<comment type="caution">
    <text evidence="2">The sequence shown here is derived from an EMBL/GenBank/DDBJ whole genome shotgun (WGS) entry which is preliminary data.</text>
</comment>
<dbReference type="Proteomes" id="UP000828390">
    <property type="component" value="Unassembled WGS sequence"/>
</dbReference>
<sequence>MECSSFKDSSLQVVCCKPVNISLTDDFTLLDNHTTKMKRNRGLVTGSPRIGRSKVLPISSARAAENQRANLRTETASFLEVTPITTAQPSADPRRHVKYENTYKLDPDQPFIAKDVQRVVERILADNLHDKYYEAAQCKTLSQLLSSRIVEELKRMGYSRFKIVSIVSIGSVKERPGVQLGSRCLWNKDTDNFVSAKYSNRSLFAVAMVYGLYYE</sequence>
<evidence type="ECO:0000256" key="1">
    <source>
        <dbReference type="ARBA" id="ARBA00005361"/>
    </source>
</evidence>
<proteinExistence type="inferred from homology"/>
<reference evidence="2" key="1">
    <citation type="journal article" date="2019" name="bioRxiv">
        <title>The Genome of the Zebra Mussel, Dreissena polymorpha: A Resource for Invasive Species Research.</title>
        <authorList>
            <person name="McCartney M.A."/>
            <person name="Auch B."/>
            <person name="Kono T."/>
            <person name="Mallez S."/>
            <person name="Zhang Y."/>
            <person name="Obille A."/>
            <person name="Becker A."/>
            <person name="Abrahante J.E."/>
            <person name="Garbe J."/>
            <person name="Badalamenti J.P."/>
            <person name="Herman A."/>
            <person name="Mangelson H."/>
            <person name="Liachko I."/>
            <person name="Sullivan S."/>
            <person name="Sone E.D."/>
            <person name="Koren S."/>
            <person name="Silverstein K.A.T."/>
            <person name="Beckman K.B."/>
            <person name="Gohl D.M."/>
        </authorList>
    </citation>
    <scope>NUCLEOTIDE SEQUENCE</scope>
    <source>
        <strain evidence="2">Duluth1</strain>
        <tissue evidence="2">Whole animal</tissue>
    </source>
</reference>
<dbReference type="GO" id="GO:0005868">
    <property type="term" value="C:cytoplasmic dynein complex"/>
    <property type="evidence" value="ECO:0007669"/>
    <property type="project" value="TreeGrafter"/>
</dbReference>